<dbReference type="AlphaFoldDB" id="A0A1P8KN87"/>
<sequence length="163" mass="19042">MKFLLILFFILFSTLSSKSIDNNSLKLKESKKVWLKYKKESNNTYTYYVNFVSWSGFGYETQIEVEKGIFVKRKFSLWNKTKEKTWIEEKEELGTHKEGAALKLIDDLYNECSDILVNTNKNTNNIYLKLDENGLLKKCLFAPKNCSDDCSNGVEIKEINFSK</sequence>
<accession>A0A1P8KN87</accession>
<feature type="signal peptide" evidence="1">
    <location>
        <begin position="1"/>
        <end position="19"/>
    </location>
</feature>
<keyword evidence="1" id="KW-0732">Signal</keyword>
<dbReference type="Proteomes" id="UP000186074">
    <property type="component" value="Chromosome"/>
</dbReference>
<evidence type="ECO:0000313" key="2">
    <source>
        <dbReference type="EMBL" id="APW65998.1"/>
    </source>
</evidence>
<dbReference type="RefSeq" id="WP_076087260.1">
    <property type="nucleotide sequence ID" value="NZ_CP019070.1"/>
</dbReference>
<organism evidence="2 3">
    <name type="scientific">Poseidonibacter parvus</name>
    <dbReference type="NCBI Taxonomy" id="1850254"/>
    <lineage>
        <taxon>Bacteria</taxon>
        <taxon>Pseudomonadati</taxon>
        <taxon>Campylobacterota</taxon>
        <taxon>Epsilonproteobacteria</taxon>
        <taxon>Campylobacterales</taxon>
        <taxon>Arcobacteraceae</taxon>
        <taxon>Poseidonibacter</taxon>
    </lineage>
</organism>
<gene>
    <name evidence="2" type="ORF">LPB137_09080</name>
</gene>
<proteinExistence type="predicted"/>
<dbReference type="STRING" id="1850254.LPB137_09080"/>
<evidence type="ECO:0000313" key="3">
    <source>
        <dbReference type="Proteomes" id="UP000186074"/>
    </source>
</evidence>
<keyword evidence="3" id="KW-1185">Reference proteome</keyword>
<reference evidence="2 3" key="1">
    <citation type="submission" date="2017-01" db="EMBL/GenBank/DDBJ databases">
        <title>Genome sequencing of Arcobacter sp. LPB0137.</title>
        <authorList>
            <person name="Lee G.-W."/>
            <person name="Yi H."/>
        </authorList>
    </citation>
    <scope>NUCLEOTIDE SEQUENCE [LARGE SCALE GENOMIC DNA]</scope>
    <source>
        <strain evidence="2 3">LPB0137</strain>
    </source>
</reference>
<feature type="chain" id="PRO_5012478806" evidence="1">
    <location>
        <begin position="20"/>
        <end position="163"/>
    </location>
</feature>
<name>A0A1P8KN87_9BACT</name>
<dbReference type="EMBL" id="CP019070">
    <property type="protein sequence ID" value="APW65998.1"/>
    <property type="molecule type" value="Genomic_DNA"/>
</dbReference>
<protein>
    <submittedName>
        <fullName evidence="2">Uncharacterized protein</fullName>
    </submittedName>
</protein>
<evidence type="ECO:0000256" key="1">
    <source>
        <dbReference type="SAM" id="SignalP"/>
    </source>
</evidence>
<dbReference type="KEGG" id="alp:LPB137_09080"/>
<dbReference type="OrthoDB" id="666398at2"/>